<dbReference type="EMBL" id="MW018138">
    <property type="protein sequence ID" value="QPB44540.1"/>
    <property type="molecule type" value="Genomic_DNA"/>
</dbReference>
<keyword evidence="1" id="KW-1133">Transmembrane helix</keyword>
<name>A0A7S7YEZ9_9VIRU</name>
<keyword evidence="1" id="KW-0812">Transmembrane</keyword>
<proteinExistence type="predicted"/>
<accession>A0A7S7YEZ9</accession>
<feature type="transmembrane region" description="Helical" evidence="1">
    <location>
        <begin position="6"/>
        <end position="24"/>
    </location>
</feature>
<evidence type="ECO:0000313" key="2">
    <source>
        <dbReference type="EMBL" id="QPB44540.1"/>
    </source>
</evidence>
<protein>
    <submittedName>
        <fullName evidence="2">Uncharacterized protein</fullName>
    </submittedName>
</protein>
<dbReference type="Proteomes" id="UP001162098">
    <property type="component" value="Segment"/>
</dbReference>
<evidence type="ECO:0000256" key="1">
    <source>
        <dbReference type="SAM" id="Phobius"/>
    </source>
</evidence>
<dbReference type="KEGG" id="vg:80543736"/>
<feature type="transmembrane region" description="Helical" evidence="1">
    <location>
        <begin position="36"/>
        <end position="63"/>
    </location>
</feature>
<evidence type="ECO:0000313" key="3">
    <source>
        <dbReference type="Proteomes" id="UP001162098"/>
    </source>
</evidence>
<keyword evidence="1" id="KW-0472">Membrane</keyword>
<keyword evidence="3" id="KW-1185">Reference proteome</keyword>
<reference evidence="2 3" key="1">
    <citation type="submission" date="2020-09" db="EMBL/GenBank/DDBJ databases">
        <authorList>
            <person name="Zhang R."/>
            <person name="Garcia K."/>
            <person name="Ogata H."/>
        </authorList>
    </citation>
    <scope>NUCLEOTIDE SEQUENCE [LARGE SCALE GENOMIC DNA]</scope>
    <source>
        <strain evidence="3">stheno</strain>
    </source>
</reference>
<organism evidence="2 3">
    <name type="scientific">Medusavirus stheno T3</name>
    <dbReference type="NCBI Taxonomy" id="3069717"/>
    <lineage>
        <taxon>Viruses</taxon>
        <taxon>Varidnaviria</taxon>
        <taxon>Bamfordvirae</taxon>
        <taxon>Nucleocytoviricota</taxon>
        <taxon>Megaviricetes</taxon>
        <taxon>Mamonoviridae</taxon>
        <taxon>Medusavirus</taxon>
        <taxon>Medusavirus sthenus</taxon>
    </lineage>
</organism>
<sequence length="74" mass="7663">MEPATLALGGLGLFAAWYGVYCLAESEKARRDLLTVGMGLFAVALVVVTYLAAFTATALVASWHSSGSTALPRG</sequence>